<dbReference type="InterPro" id="IPR025528">
    <property type="entry name" value="BrnA_antitoxin"/>
</dbReference>
<accession>A4U2S8</accession>
<dbReference type="AlphaFoldDB" id="A4U2S8"/>
<organism evidence="1">
    <name type="scientific">Magnetospirillum gryphiswaldense</name>
    <dbReference type="NCBI Taxonomy" id="55518"/>
    <lineage>
        <taxon>Bacteria</taxon>
        <taxon>Pseudomonadati</taxon>
        <taxon>Pseudomonadota</taxon>
        <taxon>Alphaproteobacteria</taxon>
        <taxon>Rhodospirillales</taxon>
        <taxon>Rhodospirillaceae</taxon>
        <taxon>Magnetospirillum</taxon>
    </lineage>
</organism>
<proteinExistence type="predicted"/>
<reference evidence="1" key="1">
    <citation type="journal article" date="2007" name="J. Bacteriol.">
        <title>Comparative genome analysis of four magnetotactic bacteria reveals a complex set of group-specific genes implicated in magnetosome biomineralization and function.</title>
        <authorList>
            <person name="Richter M."/>
            <person name="Kube M."/>
            <person name="Bazylinski D.A."/>
            <person name="Lombardot T."/>
            <person name="Gloeckner F.O."/>
            <person name="Reinhardt R."/>
            <person name="Schueler D."/>
        </authorList>
    </citation>
    <scope>NUCLEOTIDE SEQUENCE</scope>
    <source>
        <strain evidence="1">MSR-1</strain>
    </source>
</reference>
<name>A4U2S8_9PROT</name>
<dbReference type="Pfam" id="PF14384">
    <property type="entry name" value="BrnA_antitoxin"/>
    <property type="match status" value="1"/>
</dbReference>
<dbReference type="RefSeq" id="WP_106002394.1">
    <property type="nucleotide sequence ID" value="NZ_CP027527.1"/>
</dbReference>
<gene>
    <name evidence="1" type="ORF">MGR_0830</name>
</gene>
<sequence>MTGKKRALGSDLTKVDAHVIQPEEYDEIPELTDEMFARADYIVGGKVVRRGRPPKETPKVPVTLRLDADLVEKLRAGGQGWQSRVNETLRKATGL</sequence>
<evidence type="ECO:0000313" key="1">
    <source>
        <dbReference type="EMBL" id="CAM77185.1"/>
    </source>
</evidence>
<protein>
    <submittedName>
        <fullName evidence="1">Protein conserved in bacteria</fullName>
    </submittedName>
</protein>
<dbReference type="EMBL" id="CU459003">
    <property type="protein sequence ID" value="CAM77185.1"/>
    <property type="molecule type" value="Genomic_DNA"/>
</dbReference>